<evidence type="ECO:0000313" key="1">
    <source>
        <dbReference type="EMBL" id="ERN18659.1"/>
    </source>
</evidence>
<keyword evidence="2" id="KW-1185">Reference proteome</keyword>
<accession>U5D863</accession>
<sequence>MSTWIRKLNLKYADAAYAQEVSLVHYVVIDDSDIVDPILFNEAKIDYRLCVQLGFGSNILVQQEATAVSMSTSKAEYRAASMATQECVWLIQLVHELKRDTDYAAEPY</sequence>
<dbReference type="AlphaFoldDB" id="U5D863"/>
<gene>
    <name evidence="1" type="ORF">AMTR_s00065p00189090</name>
</gene>
<name>U5D863_AMBTC</name>
<protein>
    <submittedName>
        <fullName evidence="1">Uncharacterized protein</fullName>
    </submittedName>
</protein>
<organism evidence="1 2">
    <name type="scientific">Amborella trichopoda</name>
    <dbReference type="NCBI Taxonomy" id="13333"/>
    <lineage>
        <taxon>Eukaryota</taxon>
        <taxon>Viridiplantae</taxon>
        <taxon>Streptophyta</taxon>
        <taxon>Embryophyta</taxon>
        <taxon>Tracheophyta</taxon>
        <taxon>Spermatophyta</taxon>
        <taxon>Magnoliopsida</taxon>
        <taxon>Amborellales</taxon>
        <taxon>Amborellaceae</taxon>
        <taxon>Amborella</taxon>
    </lineage>
</organism>
<evidence type="ECO:0000313" key="2">
    <source>
        <dbReference type="Proteomes" id="UP000017836"/>
    </source>
</evidence>
<dbReference type="Proteomes" id="UP000017836">
    <property type="component" value="Unassembled WGS sequence"/>
</dbReference>
<dbReference type="EMBL" id="KI392088">
    <property type="protein sequence ID" value="ERN18659.1"/>
    <property type="molecule type" value="Genomic_DNA"/>
</dbReference>
<proteinExistence type="predicted"/>
<dbReference type="Gramene" id="ERN18659">
    <property type="protein sequence ID" value="ERN18659"/>
    <property type="gene ID" value="AMTR_s00065p00189090"/>
</dbReference>
<reference evidence="2" key="1">
    <citation type="journal article" date="2013" name="Science">
        <title>The Amborella genome and the evolution of flowering plants.</title>
        <authorList>
            <consortium name="Amborella Genome Project"/>
        </authorList>
    </citation>
    <scope>NUCLEOTIDE SEQUENCE [LARGE SCALE GENOMIC DNA]</scope>
</reference>
<dbReference type="HOGENOM" id="CLU_2200484_0_0_1"/>